<evidence type="ECO:0000313" key="2">
    <source>
        <dbReference type="Proteomes" id="UP001159363"/>
    </source>
</evidence>
<name>A0ABQ9IIG6_9NEOP</name>
<evidence type="ECO:0000313" key="1">
    <source>
        <dbReference type="EMBL" id="KAJ8895628.1"/>
    </source>
</evidence>
<sequence length="91" mass="10467">MFSLRMMHSPCKNIMKPYAGCHDKNSPPRIYNYDIHVHKICNYDMSLPAQLSSKMCYLKRQKPSGMSSWSTSCQMKAEYLGRTGTLKGTRV</sequence>
<dbReference type="Proteomes" id="UP001159363">
    <property type="component" value="Chromosome 1"/>
</dbReference>
<protein>
    <submittedName>
        <fullName evidence="1">Uncharacterized protein</fullName>
    </submittedName>
</protein>
<proteinExistence type="predicted"/>
<accession>A0ABQ9IIG6</accession>
<keyword evidence="2" id="KW-1185">Reference proteome</keyword>
<dbReference type="EMBL" id="JARBHB010000001">
    <property type="protein sequence ID" value="KAJ8895628.1"/>
    <property type="molecule type" value="Genomic_DNA"/>
</dbReference>
<organism evidence="1 2">
    <name type="scientific">Dryococelus australis</name>
    <dbReference type="NCBI Taxonomy" id="614101"/>
    <lineage>
        <taxon>Eukaryota</taxon>
        <taxon>Metazoa</taxon>
        <taxon>Ecdysozoa</taxon>
        <taxon>Arthropoda</taxon>
        <taxon>Hexapoda</taxon>
        <taxon>Insecta</taxon>
        <taxon>Pterygota</taxon>
        <taxon>Neoptera</taxon>
        <taxon>Polyneoptera</taxon>
        <taxon>Phasmatodea</taxon>
        <taxon>Verophasmatodea</taxon>
        <taxon>Anareolatae</taxon>
        <taxon>Phasmatidae</taxon>
        <taxon>Eurycanthinae</taxon>
        <taxon>Dryococelus</taxon>
    </lineage>
</organism>
<gene>
    <name evidence="1" type="ORF">PR048_000964</name>
</gene>
<comment type="caution">
    <text evidence="1">The sequence shown here is derived from an EMBL/GenBank/DDBJ whole genome shotgun (WGS) entry which is preliminary data.</text>
</comment>
<reference evidence="1 2" key="1">
    <citation type="submission" date="2023-02" db="EMBL/GenBank/DDBJ databases">
        <title>LHISI_Scaffold_Assembly.</title>
        <authorList>
            <person name="Stuart O.P."/>
            <person name="Cleave R."/>
            <person name="Magrath M.J.L."/>
            <person name="Mikheyev A.S."/>
        </authorList>
    </citation>
    <scope>NUCLEOTIDE SEQUENCE [LARGE SCALE GENOMIC DNA]</scope>
    <source>
        <strain evidence="1">Daus_M_001</strain>
        <tissue evidence="1">Leg muscle</tissue>
    </source>
</reference>